<feature type="domain" description="Sulfatase N-terminal" evidence="5">
    <location>
        <begin position="25"/>
        <end position="340"/>
    </location>
</feature>
<dbReference type="GO" id="GO:0004065">
    <property type="term" value="F:arylsulfatase activity"/>
    <property type="evidence" value="ECO:0007669"/>
    <property type="project" value="TreeGrafter"/>
</dbReference>
<dbReference type="EMBL" id="JABANE010000127">
    <property type="protein sequence ID" value="NME72016.1"/>
    <property type="molecule type" value="Genomic_DNA"/>
</dbReference>
<dbReference type="SUPFAM" id="SSF53649">
    <property type="entry name" value="Alkaline phosphatase-like"/>
    <property type="match status" value="1"/>
</dbReference>
<dbReference type="Gene3D" id="3.30.1120.10">
    <property type="match status" value="1"/>
</dbReference>
<protein>
    <submittedName>
        <fullName evidence="6">Sulfatase-like hydrolase/transferase</fullName>
    </submittedName>
</protein>
<evidence type="ECO:0000313" key="6">
    <source>
        <dbReference type="EMBL" id="NME72016.1"/>
    </source>
</evidence>
<dbReference type="PROSITE" id="PS00149">
    <property type="entry name" value="SULFATASE_2"/>
    <property type="match status" value="1"/>
</dbReference>
<comment type="similarity">
    <text evidence="1">Belongs to the sulfatase family.</text>
</comment>
<organism evidence="6 7">
    <name type="scientific">Flammeovirga aprica JL-4</name>
    <dbReference type="NCBI Taxonomy" id="694437"/>
    <lineage>
        <taxon>Bacteria</taxon>
        <taxon>Pseudomonadati</taxon>
        <taxon>Bacteroidota</taxon>
        <taxon>Cytophagia</taxon>
        <taxon>Cytophagales</taxon>
        <taxon>Flammeovirgaceae</taxon>
        <taxon>Flammeovirga</taxon>
    </lineage>
</organism>
<dbReference type="Proteomes" id="UP000576082">
    <property type="component" value="Unassembled WGS sequence"/>
</dbReference>
<dbReference type="GO" id="GO:0016740">
    <property type="term" value="F:transferase activity"/>
    <property type="evidence" value="ECO:0007669"/>
    <property type="project" value="UniProtKB-KW"/>
</dbReference>
<evidence type="ECO:0000256" key="4">
    <source>
        <dbReference type="ARBA" id="ARBA00022837"/>
    </source>
</evidence>
<evidence type="ECO:0000256" key="3">
    <source>
        <dbReference type="ARBA" id="ARBA00022801"/>
    </source>
</evidence>
<dbReference type="PANTHER" id="PTHR42693">
    <property type="entry name" value="ARYLSULFATASE FAMILY MEMBER"/>
    <property type="match status" value="1"/>
</dbReference>
<dbReference type="InterPro" id="IPR024607">
    <property type="entry name" value="Sulfatase_CS"/>
</dbReference>
<dbReference type="Gene3D" id="3.40.720.10">
    <property type="entry name" value="Alkaline Phosphatase, subunit A"/>
    <property type="match status" value="1"/>
</dbReference>
<dbReference type="PROSITE" id="PS00523">
    <property type="entry name" value="SULFATASE_1"/>
    <property type="match status" value="1"/>
</dbReference>
<evidence type="ECO:0000313" key="7">
    <source>
        <dbReference type="Proteomes" id="UP000576082"/>
    </source>
</evidence>
<evidence type="ECO:0000256" key="1">
    <source>
        <dbReference type="ARBA" id="ARBA00008779"/>
    </source>
</evidence>
<dbReference type="InterPro" id="IPR000917">
    <property type="entry name" value="Sulfatase_N"/>
</dbReference>
<name>A0A7X9S0A4_9BACT</name>
<comment type="caution">
    <text evidence="6">The sequence shown here is derived from an EMBL/GenBank/DDBJ whole genome shotgun (WGS) entry which is preliminary data.</text>
</comment>
<evidence type="ECO:0000256" key="2">
    <source>
        <dbReference type="ARBA" id="ARBA00022723"/>
    </source>
</evidence>
<keyword evidence="4" id="KW-0106">Calcium</keyword>
<evidence type="ECO:0000259" key="5">
    <source>
        <dbReference type="Pfam" id="PF00884"/>
    </source>
</evidence>
<keyword evidence="3 6" id="KW-0378">Hydrolase</keyword>
<proteinExistence type="inferred from homology"/>
<dbReference type="Pfam" id="PF00884">
    <property type="entry name" value="Sulfatase"/>
    <property type="match status" value="1"/>
</dbReference>
<dbReference type="InterPro" id="IPR017850">
    <property type="entry name" value="Alkaline_phosphatase_core_sf"/>
</dbReference>
<keyword evidence="6" id="KW-0808">Transferase</keyword>
<gene>
    <name evidence="6" type="ORF">HHU12_28890</name>
</gene>
<dbReference type="InterPro" id="IPR050738">
    <property type="entry name" value="Sulfatase"/>
</dbReference>
<accession>A0A7X9S0A4</accession>
<dbReference type="PANTHER" id="PTHR42693:SF33">
    <property type="entry name" value="ARYLSULFATASE"/>
    <property type="match status" value="1"/>
</dbReference>
<keyword evidence="2" id="KW-0479">Metal-binding</keyword>
<keyword evidence="7" id="KW-1185">Reference proteome</keyword>
<reference evidence="6 7" key="1">
    <citation type="submission" date="2020-04" db="EMBL/GenBank/DDBJ databases">
        <title>Flammeovirga sp. SR4, a novel species isolated from seawater.</title>
        <authorList>
            <person name="Wang X."/>
        </authorList>
    </citation>
    <scope>NUCLEOTIDE SEQUENCE [LARGE SCALE GENOMIC DNA]</scope>
    <source>
        <strain evidence="6 7">ATCC 23126</strain>
    </source>
</reference>
<dbReference type="GO" id="GO:0046872">
    <property type="term" value="F:metal ion binding"/>
    <property type="evidence" value="ECO:0007669"/>
    <property type="project" value="UniProtKB-KW"/>
</dbReference>
<sequence length="665" mass="76275">MKEVLIKILWFLMLTGSTSLAQNRPNFLIIVADDLGYADVGYHHLSKDIPTENIDKLAEKGVVFKNSYVTAPVCGPSRAALLTGSYQQRFGFKDNPGPFRPSPEVVPGISDQFPTIAEKLQEKGYATVAIGKWHLGGQEDRNYLPLQKGFDHYYGFLGGASSYYFEDECSQFFMEDDQPIKTPKTYLTDLFGQKAIDYIDEHDQKQPFFMYWAPNAVHTPLEAPQEVLAKFDHIKDPNRRKLVAMQYVMDQNIGKIIKKLKEKEIYDNTVIVFISDNGGKPGDNYSLNLPLNGEKGTLYEGGIKTPCLIHFPAQLPSGKTYDPMVSSMDIYPTLLSFAGIPLPKHIDGVNLIPFVTTNKNQPHQQLFWKNANKWCVRQGDWKLFYDQKAKKERLYHISEDPYEKEDLYDQHPDKVKDLKGIYAQWDKNNSKVAWGWNPSAVGKYKVHNQFTFEEIIPERFESKQFQQVEVIKNPKKQGLNQSEHVLVLEDGEPSSKIRVSHAPMSPKELGYCHLKIYAKKATEVEVHLKLGDETEFNHQVQTYTTTGQWQDLVFDYSKFKGKVKGLEIVFKGKNSKIYVDDIWWNKNPQPITVNDASKVEQIQLFTSIKDKNKKILTWKSIPNVDAYEVRHKGIVIATTVNHYVQIEKGIPLREIKVKARSDHKL</sequence>
<dbReference type="RefSeq" id="WP_169660214.1">
    <property type="nucleotide sequence ID" value="NZ_JABANE010000127.1"/>
</dbReference>
<dbReference type="AlphaFoldDB" id="A0A7X9S0A4"/>